<organism evidence="1 2">
    <name type="scientific">Paramecium sonneborni</name>
    <dbReference type="NCBI Taxonomy" id="65129"/>
    <lineage>
        <taxon>Eukaryota</taxon>
        <taxon>Sar</taxon>
        <taxon>Alveolata</taxon>
        <taxon>Ciliophora</taxon>
        <taxon>Intramacronucleata</taxon>
        <taxon>Oligohymenophorea</taxon>
        <taxon>Peniculida</taxon>
        <taxon>Parameciidae</taxon>
        <taxon>Paramecium</taxon>
    </lineage>
</organism>
<accession>A0A8S1RPT1</accession>
<sequence length="51" mass="6170">MQPEVGKQRMAFKSMLSQMQTMTKILWENVTETINQLYDWIENEDAEKIYQ</sequence>
<protein>
    <submittedName>
        <fullName evidence="1">Uncharacterized protein</fullName>
    </submittedName>
</protein>
<evidence type="ECO:0000313" key="2">
    <source>
        <dbReference type="Proteomes" id="UP000692954"/>
    </source>
</evidence>
<keyword evidence="2" id="KW-1185">Reference proteome</keyword>
<dbReference type="AlphaFoldDB" id="A0A8S1RPT1"/>
<evidence type="ECO:0000313" key="1">
    <source>
        <dbReference type="EMBL" id="CAD8129353.1"/>
    </source>
</evidence>
<reference evidence="1" key="1">
    <citation type="submission" date="2021-01" db="EMBL/GenBank/DDBJ databases">
        <authorList>
            <consortium name="Genoscope - CEA"/>
            <person name="William W."/>
        </authorList>
    </citation>
    <scope>NUCLEOTIDE SEQUENCE</scope>
</reference>
<comment type="caution">
    <text evidence="1">The sequence shown here is derived from an EMBL/GenBank/DDBJ whole genome shotgun (WGS) entry which is preliminary data.</text>
</comment>
<proteinExistence type="predicted"/>
<dbReference type="EMBL" id="CAJJDN010000218">
    <property type="protein sequence ID" value="CAD8129353.1"/>
    <property type="molecule type" value="Genomic_DNA"/>
</dbReference>
<name>A0A8S1RPT1_9CILI</name>
<dbReference type="Proteomes" id="UP000692954">
    <property type="component" value="Unassembled WGS sequence"/>
</dbReference>
<gene>
    <name evidence="1" type="ORF">PSON_ATCC_30995.1.T2180006</name>
</gene>